<dbReference type="Proteomes" id="UP000572635">
    <property type="component" value="Unassembled WGS sequence"/>
</dbReference>
<dbReference type="PROSITE" id="PS51198">
    <property type="entry name" value="UVRD_HELICASE_ATP_BIND"/>
    <property type="match status" value="1"/>
</dbReference>
<accession>A0A7W8QKS3</accession>
<dbReference type="InterPro" id="IPR027785">
    <property type="entry name" value="UvrD-like_helicase_C"/>
</dbReference>
<evidence type="ECO:0000313" key="8">
    <source>
        <dbReference type="Proteomes" id="UP000572635"/>
    </source>
</evidence>
<dbReference type="SUPFAM" id="SSF52540">
    <property type="entry name" value="P-loop containing nucleoside triphosphate hydrolases"/>
    <property type="match status" value="1"/>
</dbReference>
<dbReference type="InterPro" id="IPR000212">
    <property type="entry name" value="DNA_helicase_UvrD/REP"/>
</dbReference>
<evidence type="ECO:0000259" key="6">
    <source>
        <dbReference type="PROSITE" id="PS51198"/>
    </source>
</evidence>
<evidence type="ECO:0000256" key="1">
    <source>
        <dbReference type="ARBA" id="ARBA00022741"/>
    </source>
</evidence>
<dbReference type="GO" id="GO:0000725">
    <property type="term" value="P:recombinational repair"/>
    <property type="evidence" value="ECO:0007669"/>
    <property type="project" value="TreeGrafter"/>
</dbReference>
<keyword evidence="2 5" id="KW-0378">Hydrolase</keyword>
<dbReference type="InterPro" id="IPR014016">
    <property type="entry name" value="UvrD-like_ATP-bd"/>
</dbReference>
<keyword evidence="4 5" id="KW-0067">ATP-binding</keyword>
<keyword evidence="8" id="KW-1185">Reference proteome</keyword>
<sequence>METAPSSEIRTERARLAAAREALRRMRKDVLTTETALGDAVVDKYTNAVLRRSRERRAELLTDLPDVPLFFGRLAYPRGRLFDDGEGGLRDGNRPDSPDLGYIGRRNVHDAAGTPLVLDWRAAVSTAFYRAGPRDPMGVLTRRRYGFGAGGELTAFEDEDLTAPEPAAETGDGLLAAEIERPRTGPMRDIVATIQPEQDDLVRAPLETTLCVQGAPGTGKTAVALHRIAYLLYTERDRLTRAGVAIVGPNRSFLSYIRNVLPALGEVQVEQTTLAGLLGLGEAERTDSAEAARVKGDARMAEVIRRDLRSRVRPPEESIAVAVGTRRHRVPAEDAAAILKDLTAQDLPYAAGRELLAQRIAGAVQSAMERAGRPCDARTRGRLARSRDVSSAVAAIWPKADPVRLVLGLLTDPDRLARAADGLLTPDEQRAAMLPGRPRGPKSARWSEADLALIDEAACLIERPESVGHLAVDEAQDLSPMQCRALGRRLGSGSATVLGDLAQATRPGAVRDWDELLGHLGRPGAERAVLDRGYRVPAQIIDFAARLLPHIAPGLGAPSSARRSPGALRLTRTAPGGLAAAAATACAGALRAEGSVGLIAADADLPALRRALLDAGLEAALLGTDENAMEAERLVCVPASLAKGLEFDTVVAVEPSRIAATAPGGSARGLRLLYVALTRAVTRLHVVHTEPLPEALAAPDA</sequence>
<name>A0A7W8QKS3_9ACTN</name>
<dbReference type="InterPro" id="IPR027417">
    <property type="entry name" value="P-loop_NTPase"/>
</dbReference>
<dbReference type="PANTHER" id="PTHR11070:SF45">
    <property type="entry name" value="DNA 3'-5' HELICASE"/>
    <property type="match status" value="1"/>
</dbReference>
<dbReference type="GO" id="GO:0005829">
    <property type="term" value="C:cytosol"/>
    <property type="evidence" value="ECO:0007669"/>
    <property type="project" value="TreeGrafter"/>
</dbReference>
<evidence type="ECO:0000256" key="2">
    <source>
        <dbReference type="ARBA" id="ARBA00022801"/>
    </source>
</evidence>
<dbReference type="RefSeq" id="WP_184391460.1">
    <property type="nucleotide sequence ID" value="NZ_BAAAJD010000013.1"/>
</dbReference>
<reference evidence="7 8" key="1">
    <citation type="submission" date="2020-08" db="EMBL/GenBank/DDBJ databases">
        <title>Sequencing the genomes of 1000 actinobacteria strains.</title>
        <authorList>
            <person name="Klenk H.-P."/>
        </authorList>
    </citation>
    <scope>NUCLEOTIDE SEQUENCE [LARGE SCALE GENOMIC DNA]</scope>
    <source>
        <strain evidence="7 8">DSM 44551</strain>
    </source>
</reference>
<evidence type="ECO:0000256" key="3">
    <source>
        <dbReference type="ARBA" id="ARBA00022806"/>
    </source>
</evidence>
<keyword evidence="1 5" id="KW-0547">Nucleotide-binding</keyword>
<dbReference type="AlphaFoldDB" id="A0A7W8QKS3"/>
<comment type="caution">
    <text evidence="7">The sequence shown here is derived from an EMBL/GenBank/DDBJ whole genome shotgun (WGS) entry which is preliminary data.</text>
</comment>
<evidence type="ECO:0000256" key="5">
    <source>
        <dbReference type="PROSITE-ProRule" id="PRU00560"/>
    </source>
</evidence>
<dbReference type="GO" id="GO:0043138">
    <property type="term" value="F:3'-5' DNA helicase activity"/>
    <property type="evidence" value="ECO:0007669"/>
    <property type="project" value="TreeGrafter"/>
</dbReference>
<dbReference type="Pfam" id="PF13538">
    <property type="entry name" value="UvrD_C_2"/>
    <property type="match status" value="1"/>
</dbReference>
<keyword evidence="3 5" id="KW-0347">Helicase</keyword>
<protein>
    <submittedName>
        <fullName evidence="7">DNA helicase IV</fullName>
    </submittedName>
</protein>
<evidence type="ECO:0000313" key="7">
    <source>
        <dbReference type="EMBL" id="MBB5431804.1"/>
    </source>
</evidence>
<proteinExistence type="predicted"/>
<dbReference type="EMBL" id="JACHDB010000001">
    <property type="protein sequence ID" value="MBB5431804.1"/>
    <property type="molecule type" value="Genomic_DNA"/>
</dbReference>
<feature type="binding site" evidence="5">
    <location>
        <begin position="214"/>
        <end position="221"/>
    </location>
    <ligand>
        <name>ATP</name>
        <dbReference type="ChEBI" id="CHEBI:30616"/>
    </ligand>
</feature>
<dbReference type="GO" id="GO:0003677">
    <property type="term" value="F:DNA binding"/>
    <property type="evidence" value="ECO:0007669"/>
    <property type="project" value="InterPro"/>
</dbReference>
<evidence type="ECO:0000256" key="4">
    <source>
        <dbReference type="ARBA" id="ARBA00022840"/>
    </source>
</evidence>
<dbReference type="PANTHER" id="PTHR11070">
    <property type="entry name" value="UVRD / RECB / PCRA DNA HELICASE FAMILY MEMBER"/>
    <property type="match status" value="1"/>
</dbReference>
<dbReference type="GO" id="GO:0016787">
    <property type="term" value="F:hydrolase activity"/>
    <property type="evidence" value="ECO:0007669"/>
    <property type="project" value="UniProtKB-UniRule"/>
</dbReference>
<dbReference type="GO" id="GO:0005524">
    <property type="term" value="F:ATP binding"/>
    <property type="evidence" value="ECO:0007669"/>
    <property type="project" value="UniProtKB-UniRule"/>
</dbReference>
<gene>
    <name evidence="7" type="ORF">HDA36_001888</name>
</gene>
<dbReference type="Gene3D" id="3.40.50.300">
    <property type="entry name" value="P-loop containing nucleotide triphosphate hydrolases"/>
    <property type="match status" value="2"/>
</dbReference>
<organism evidence="7 8">
    <name type="scientific">Nocardiopsis composta</name>
    <dbReference type="NCBI Taxonomy" id="157465"/>
    <lineage>
        <taxon>Bacteria</taxon>
        <taxon>Bacillati</taxon>
        <taxon>Actinomycetota</taxon>
        <taxon>Actinomycetes</taxon>
        <taxon>Streptosporangiales</taxon>
        <taxon>Nocardiopsidaceae</taxon>
        <taxon>Nocardiopsis</taxon>
    </lineage>
</organism>
<feature type="domain" description="UvrD-like helicase ATP-binding" evidence="6">
    <location>
        <begin position="193"/>
        <end position="537"/>
    </location>
</feature>